<evidence type="ECO:0000313" key="4">
    <source>
        <dbReference type="Proteomes" id="UP001210925"/>
    </source>
</evidence>
<dbReference type="Pfam" id="PF03959">
    <property type="entry name" value="FSH1"/>
    <property type="match status" value="1"/>
</dbReference>
<evidence type="ECO:0000259" key="2">
    <source>
        <dbReference type="Pfam" id="PF03959"/>
    </source>
</evidence>
<feature type="domain" description="Serine hydrolase" evidence="2">
    <location>
        <begin position="1"/>
        <end position="165"/>
    </location>
</feature>
<keyword evidence="1" id="KW-0378">Hydrolase</keyword>
<dbReference type="Gene3D" id="3.40.50.1820">
    <property type="entry name" value="alpha/beta hydrolase"/>
    <property type="match status" value="1"/>
</dbReference>
<reference evidence="3" key="1">
    <citation type="submission" date="2020-05" db="EMBL/GenBank/DDBJ databases">
        <title>Phylogenomic resolution of chytrid fungi.</title>
        <authorList>
            <person name="Stajich J.E."/>
            <person name="Amses K."/>
            <person name="Simmons R."/>
            <person name="Seto K."/>
            <person name="Myers J."/>
            <person name="Bonds A."/>
            <person name="Quandt C.A."/>
            <person name="Barry K."/>
            <person name="Liu P."/>
            <person name="Grigoriev I."/>
            <person name="Longcore J.E."/>
            <person name="James T.Y."/>
        </authorList>
    </citation>
    <scope>NUCLEOTIDE SEQUENCE</scope>
    <source>
        <strain evidence="3">PLAUS21</strain>
    </source>
</reference>
<evidence type="ECO:0000256" key="1">
    <source>
        <dbReference type="ARBA" id="ARBA00022801"/>
    </source>
</evidence>
<dbReference type="InterPro" id="IPR029058">
    <property type="entry name" value="AB_hydrolase_fold"/>
</dbReference>
<dbReference type="EMBL" id="JADGKB010000098">
    <property type="protein sequence ID" value="KAJ3253859.1"/>
    <property type="molecule type" value="Genomic_DNA"/>
</dbReference>
<sequence>MTKSKKVLCFHGGSSNKDMFKEWLLPIINQCPQYEFVFFNAPVTREKPNSYYWFNKDGYKVTVDAVNEIWDDSFVGVMGMSWGSVATMLTVPYLNPQPQWAVTFISTFPQVAFKEDLAKVQFNGSFFNIVGEKDAGENLLKGFDGEYTSHPGGHIIPTDEPSIKKVVGFINRQ</sequence>
<dbReference type="InterPro" id="IPR005645">
    <property type="entry name" value="FSH-like_dom"/>
</dbReference>
<evidence type="ECO:0000313" key="3">
    <source>
        <dbReference type="EMBL" id="KAJ3253859.1"/>
    </source>
</evidence>
<dbReference type="SUPFAM" id="SSF53474">
    <property type="entry name" value="alpha/beta-Hydrolases"/>
    <property type="match status" value="1"/>
</dbReference>
<proteinExistence type="predicted"/>
<dbReference type="GO" id="GO:0005634">
    <property type="term" value="C:nucleus"/>
    <property type="evidence" value="ECO:0007669"/>
    <property type="project" value="TreeGrafter"/>
</dbReference>
<dbReference type="Proteomes" id="UP001210925">
    <property type="component" value="Unassembled WGS sequence"/>
</dbReference>
<dbReference type="PANTHER" id="PTHR48070">
    <property type="entry name" value="ESTERASE OVCA2"/>
    <property type="match status" value="1"/>
</dbReference>
<protein>
    <recommendedName>
        <fullName evidence="2">Serine hydrolase domain-containing protein</fullName>
    </recommendedName>
</protein>
<keyword evidence="4" id="KW-1185">Reference proteome</keyword>
<comment type="caution">
    <text evidence="3">The sequence shown here is derived from an EMBL/GenBank/DDBJ whole genome shotgun (WGS) entry which is preliminary data.</text>
</comment>
<dbReference type="GO" id="GO:0005737">
    <property type="term" value="C:cytoplasm"/>
    <property type="evidence" value="ECO:0007669"/>
    <property type="project" value="TreeGrafter"/>
</dbReference>
<gene>
    <name evidence="3" type="ORF">HK103_007659</name>
</gene>
<dbReference type="InterPro" id="IPR050593">
    <property type="entry name" value="LovG"/>
</dbReference>
<dbReference type="PANTHER" id="PTHR48070:SF6">
    <property type="entry name" value="ESTERASE OVCA2"/>
    <property type="match status" value="1"/>
</dbReference>
<name>A0AAD5UC85_9FUNG</name>
<accession>A0AAD5UC85</accession>
<organism evidence="3 4">
    <name type="scientific">Boothiomyces macroporosus</name>
    <dbReference type="NCBI Taxonomy" id="261099"/>
    <lineage>
        <taxon>Eukaryota</taxon>
        <taxon>Fungi</taxon>
        <taxon>Fungi incertae sedis</taxon>
        <taxon>Chytridiomycota</taxon>
        <taxon>Chytridiomycota incertae sedis</taxon>
        <taxon>Chytridiomycetes</taxon>
        <taxon>Rhizophydiales</taxon>
        <taxon>Terramycetaceae</taxon>
        <taxon>Boothiomyces</taxon>
    </lineage>
</organism>
<dbReference type="AlphaFoldDB" id="A0AAD5UC85"/>
<dbReference type="GO" id="GO:0016787">
    <property type="term" value="F:hydrolase activity"/>
    <property type="evidence" value="ECO:0007669"/>
    <property type="project" value="UniProtKB-KW"/>
</dbReference>